<protein>
    <submittedName>
        <fullName evidence="3">Uncharacterized damage-inducible protein DinB (Forms a four-helix bundle)</fullName>
    </submittedName>
</protein>
<sequence length="158" mass="18497">MNNSTIISKEELLIHWQGHRALTRRVIEKFPEKELFTFAIGNMRSFADMVKELLSIAVPGLDGIVNGKTDAYNHDLKLDTKEALLNAWDESTPKITALYNQIPVERFHEDHNLFGEYNFPIYQNLLYFVDNEVHHRAQGYTYLRALAIEPPFFWERTL</sequence>
<dbReference type="Gene3D" id="1.20.120.450">
    <property type="entry name" value="dinb family like domain"/>
    <property type="match status" value="1"/>
</dbReference>
<keyword evidence="2" id="KW-0479">Metal-binding</keyword>
<dbReference type="OrthoDB" id="119432at2"/>
<dbReference type="EMBL" id="FXAU01000006">
    <property type="protein sequence ID" value="SMG42475.1"/>
    <property type="molecule type" value="Genomic_DNA"/>
</dbReference>
<accession>A0A1X7KMQ2</accession>
<dbReference type="Pfam" id="PF05163">
    <property type="entry name" value="DinB"/>
    <property type="match status" value="1"/>
</dbReference>
<dbReference type="STRING" id="561061.SAMN05660862_3017"/>
<reference evidence="3 4" key="1">
    <citation type="submission" date="2017-04" db="EMBL/GenBank/DDBJ databases">
        <authorList>
            <person name="Afonso C.L."/>
            <person name="Miller P.J."/>
            <person name="Scott M.A."/>
            <person name="Spackman E."/>
            <person name="Goraichik I."/>
            <person name="Dimitrov K.M."/>
            <person name="Suarez D.L."/>
            <person name="Swayne D.E."/>
        </authorList>
    </citation>
    <scope>NUCLEOTIDE SEQUENCE [LARGE SCALE GENOMIC DNA]</scope>
    <source>
        <strain evidence="3 4">DSM 22418</strain>
    </source>
</reference>
<dbReference type="RefSeq" id="WP_085473738.1">
    <property type="nucleotide sequence ID" value="NZ_CP038029.1"/>
</dbReference>
<organism evidence="3 4">
    <name type="scientific">Sphingobacterium psychroaquaticum</name>
    <dbReference type="NCBI Taxonomy" id="561061"/>
    <lineage>
        <taxon>Bacteria</taxon>
        <taxon>Pseudomonadati</taxon>
        <taxon>Bacteroidota</taxon>
        <taxon>Sphingobacteriia</taxon>
        <taxon>Sphingobacteriales</taxon>
        <taxon>Sphingobacteriaceae</taxon>
        <taxon>Sphingobacterium</taxon>
    </lineage>
</organism>
<evidence type="ECO:0000313" key="4">
    <source>
        <dbReference type="Proteomes" id="UP000192980"/>
    </source>
</evidence>
<name>A0A1X7KMQ2_9SPHI</name>
<evidence type="ECO:0000313" key="3">
    <source>
        <dbReference type="EMBL" id="SMG42475.1"/>
    </source>
</evidence>
<dbReference type="AlphaFoldDB" id="A0A1X7KMQ2"/>
<dbReference type="InterPro" id="IPR007837">
    <property type="entry name" value="DinB"/>
</dbReference>
<proteinExistence type="inferred from homology"/>
<keyword evidence="4" id="KW-1185">Reference proteome</keyword>
<comment type="similarity">
    <text evidence="1">Belongs to the DinB family.</text>
</comment>
<dbReference type="Proteomes" id="UP000192980">
    <property type="component" value="Unassembled WGS sequence"/>
</dbReference>
<evidence type="ECO:0000256" key="2">
    <source>
        <dbReference type="ARBA" id="ARBA00022723"/>
    </source>
</evidence>
<dbReference type="SUPFAM" id="SSF109854">
    <property type="entry name" value="DinB/YfiT-like putative metalloenzymes"/>
    <property type="match status" value="1"/>
</dbReference>
<evidence type="ECO:0000256" key="1">
    <source>
        <dbReference type="ARBA" id="ARBA00008635"/>
    </source>
</evidence>
<dbReference type="GO" id="GO:0046872">
    <property type="term" value="F:metal ion binding"/>
    <property type="evidence" value="ECO:0007669"/>
    <property type="project" value="UniProtKB-KW"/>
</dbReference>
<gene>
    <name evidence="3" type="ORF">SAMN05660862_3017</name>
</gene>
<dbReference type="InterPro" id="IPR034660">
    <property type="entry name" value="DinB/YfiT-like"/>
</dbReference>